<sequence>MSAPAGQVVVLVDRWPDPSPPSELPVRGPLRTASRVLLVALLVLAAAVGVEAIVLLWTEPTPGWWFSLLFTLVLTALVAALWIAYLGAVAHSAERTRARTRWAEATDRIELLDGTIRTRTASTIEDGGIDSFTLVVTTTRGQVRGRWERPTSRSPMLPQTRLPEVGARARVWRLRDADDDAPVVIEVRVPSSAGPAH</sequence>
<dbReference type="Proteomes" id="UP000186040">
    <property type="component" value="Unassembled WGS sequence"/>
</dbReference>
<feature type="transmembrane region" description="Helical" evidence="1">
    <location>
        <begin position="64"/>
        <end position="89"/>
    </location>
</feature>
<reference evidence="2 3" key="1">
    <citation type="submission" date="2016-10" db="EMBL/GenBank/DDBJ databases">
        <title>The Draft Genome Sequence of Actinokineospora bangkokensis 44EHWT reveals the biosynthetic pathway of antifungal compounds Thailandins with unusual extender unit butylmalonyl-CoA.</title>
        <authorList>
            <person name="Greule A."/>
            <person name="Intra B."/>
            <person name="Flemming S."/>
            <person name="Rommel M.G."/>
            <person name="Panbangred W."/>
            <person name="Bechthold A."/>
        </authorList>
    </citation>
    <scope>NUCLEOTIDE SEQUENCE [LARGE SCALE GENOMIC DNA]</scope>
    <source>
        <strain evidence="2 3">44EHW</strain>
    </source>
</reference>
<proteinExistence type="predicted"/>
<evidence type="ECO:0000256" key="1">
    <source>
        <dbReference type="SAM" id="Phobius"/>
    </source>
</evidence>
<keyword evidence="1" id="KW-0812">Transmembrane</keyword>
<comment type="caution">
    <text evidence="2">The sequence shown here is derived from an EMBL/GenBank/DDBJ whole genome shotgun (WGS) entry which is preliminary data.</text>
</comment>
<evidence type="ECO:0000313" key="2">
    <source>
        <dbReference type="EMBL" id="OLR91861.1"/>
    </source>
</evidence>
<keyword evidence="3" id="KW-1185">Reference proteome</keyword>
<feature type="transmembrane region" description="Helical" evidence="1">
    <location>
        <begin position="36"/>
        <end position="58"/>
    </location>
</feature>
<accession>A0A1Q9LIJ0</accession>
<dbReference type="AlphaFoldDB" id="A0A1Q9LIJ0"/>
<evidence type="ECO:0000313" key="3">
    <source>
        <dbReference type="Proteomes" id="UP000186040"/>
    </source>
</evidence>
<protein>
    <submittedName>
        <fullName evidence="2">Uncharacterized protein</fullName>
    </submittedName>
</protein>
<gene>
    <name evidence="2" type="ORF">BJP25_23785</name>
</gene>
<name>A0A1Q9LIJ0_9PSEU</name>
<dbReference type="STRING" id="1193682.BJP25_23785"/>
<dbReference type="EMBL" id="MKQR01000018">
    <property type="protein sequence ID" value="OLR91861.1"/>
    <property type="molecule type" value="Genomic_DNA"/>
</dbReference>
<keyword evidence="1" id="KW-0472">Membrane</keyword>
<organism evidence="2 3">
    <name type="scientific">Actinokineospora bangkokensis</name>
    <dbReference type="NCBI Taxonomy" id="1193682"/>
    <lineage>
        <taxon>Bacteria</taxon>
        <taxon>Bacillati</taxon>
        <taxon>Actinomycetota</taxon>
        <taxon>Actinomycetes</taxon>
        <taxon>Pseudonocardiales</taxon>
        <taxon>Pseudonocardiaceae</taxon>
        <taxon>Actinokineospora</taxon>
    </lineage>
</organism>
<keyword evidence="1" id="KW-1133">Transmembrane helix</keyword>